<protein>
    <submittedName>
        <fullName evidence="1">Uncharacterized protein</fullName>
    </submittedName>
</protein>
<comment type="caution">
    <text evidence="1">The sequence shown here is derived from an EMBL/GenBank/DDBJ whole genome shotgun (WGS) entry which is preliminary data.</text>
</comment>
<keyword evidence="2" id="KW-1185">Reference proteome</keyword>
<dbReference type="Proteomes" id="UP001060085">
    <property type="component" value="Linkage Group LG02"/>
</dbReference>
<name>A0ACC0BR10_CATRO</name>
<organism evidence="1 2">
    <name type="scientific">Catharanthus roseus</name>
    <name type="common">Madagascar periwinkle</name>
    <name type="synonym">Vinca rosea</name>
    <dbReference type="NCBI Taxonomy" id="4058"/>
    <lineage>
        <taxon>Eukaryota</taxon>
        <taxon>Viridiplantae</taxon>
        <taxon>Streptophyta</taxon>
        <taxon>Embryophyta</taxon>
        <taxon>Tracheophyta</taxon>
        <taxon>Spermatophyta</taxon>
        <taxon>Magnoliopsida</taxon>
        <taxon>eudicotyledons</taxon>
        <taxon>Gunneridae</taxon>
        <taxon>Pentapetalae</taxon>
        <taxon>asterids</taxon>
        <taxon>lamiids</taxon>
        <taxon>Gentianales</taxon>
        <taxon>Apocynaceae</taxon>
        <taxon>Rauvolfioideae</taxon>
        <taxon>Vinceae</taxon>
        <taxon>Catharanthinae</taxon>
        <taxon>Catharanthus</taxon>
    </lineage>
</organism>
<evidence type="ECO:0000313" key="2">
    <source>
        <dbReference type="Proteomes" id="UP001060085"/>
    </source>
</evidence>
<accession>A0ACC0BR10</accession>
<gene>
    <name evidence="1" type="ORF">M9H77_06029</name>
</gene>
<proteinExistence type="predicted"/>
<reference evidence="2" key="1">
    <citation type="journal article" date="2023" name="Nat. Plants">
        <title>Single-cell RNA sequencing provides a high-resolution roadmap for understanding the multicellular compartmentation of specialized metabolism.</title>
        <authorList>
            <person name="Sun S."/>
            <person name="Shen X."/>
            <person name="Li Y."/>
            <person name="Li Y."/>
            <person name="Wang S."/>
            <person name="Li R."/>
            <person name="Zhang H."/>
            <person name="Shen G."/>
            <person name="Guo B."/>
            <person name="Wei J."/>
            <person name="Xu J."/>
            <person name="St-Pierre B."/>
            <person name="Chen S."/>
            <person name="Sun C."/>
        </authorList>
    </citation>
    <scope>NUCLEOTIDE SEQUENCE [LARGE SCALE GENOMIC DNA]</scope>
</reference>
<dbReference type="EMBL" id="CM044702">
    <property type="protein sequence ID" value="KAI5675079.1"/>
    <property type="molecule type" value="Genomic_DNA"/>
</dbReference>
<sequence>MKHDMEGMAMASPPNPAIHRHHHMMMHMTFYWGKNGEVLFSGWPGYDNLGMYILALIVVFFMAVFIEWLSHCNYYLIKENNSRSNHLAAGMGQTVLYGLRIGSGYMVMLAVMSFNTGIFLVAVFGYMLGFFFFGSRVFNKDSLNNTSDLPPMNCC</sequence>
<evidence type="ECO:0000313" key="1">
    <source>
        <dbReference type="EMBL" id="KAI5675079.1"/>
    </source>
</evidence>